<name>W9YT14_9EURO</name>
<dbReference type="PANTHER" id="PTHR37848:SF1">
    <property type="entry name" value="SUN DOMAIN-CONTAINING PROTEIN"/>
    <property type="match status" value="1"/>
</dbReference>
<dbReference type="AlphaFoldDB" id="W9YT14"/>
<gene>
    <name evidence="2" type="ORF">A1O3_01374</name>
</gene>
<proteinExistence type="predicted"/>
<dbReference type="EMBL" id="AMGY01000001">
    <property type="protein sequence ID" value="EXJ92820.1"/>
    <property type="molecule type" value="Genomic_DNA"/>
</dbReference>
<evidence type="ECO:0000256" key="1">
    <source>
        <dbReference type="SAM" id="MobiDB-lite"/>
    </source>
</evidence>
<comment type="caution">
    <text evidence="2">The sequence shown here is derived from an EMBL/GenBank/DDBJ whole genome shotgun (WGS) entry which is preliminary data.</text>
</comment>
<organism evidence="2 3">
    <name type="scientific">Capronia epimyces CBS 606.96</name>
    <dbReference type="NCBI Taxonomy" id="1182542"/>
    <lineage>
        <taxon>Eukaryota</taxon>
        <taxon>Fungi</taxon>
        <taxon>Dikarya</taxon>
        <taxon>Ascomycota</taxon>
        <taxon>Pezizomycotina</taxon>
        <taxon>Eurotiomycetes</taxon>
        <taxon>Chaetothyriomycetidae</taxon>
        <taxon>Chaetothyriales</taxon>
        <taxon>Herpotrichiellaceae</taxon>
        <taxon>Capronia</taxon>
    </lineage>
</organism>
<dbReference type="HOGENOM" id="CLU_053392_1_0_1"/>
<feature type="region of interest" description="Disordered" evidence="1">
    <location>
        <begin position="147"/>
        <end position="191"/>
    </location>
</feature>
<protein>
    <submittedName>
        <fullName evidence="2">Uncharacterized protein</fullName>
    </submittedName>
</protein>
<dbReference type="Proteomes" id="UP000019478">
    <property type="component" value="Unassembled WGS sequence"/>
</dbReference>
<dbReference type="OrthoDB" id="203796at2759"/>
<keyword evidence="3" id="KW-1185">Reference proteome</keyword>
<dbReference type="GeneID" id="19165510"/>
<reference evidence="2 3" key="1">
    <citation type="submission" date="2013-03" db="EMBL/GenBank/DDBJ databases">
        <title>The Genome Sequence of Capronia epimyces CBS 606.96.</title>
        <authorList>
            <consortium name="The Broad Institute Genomics Platform"/>
            <person name="Cuomo C."/>
            <person name="de Hoog S."/>
            <person name="Gorbushina A."/>
            <person name="Walker B."/>
            <person name="Young S.K."/>
            <person name="Zeng Q."/>
            <person name="Gargeya S."/>
            <person name="Fitzgerald M."/>
            <person name="Haas B."/>
            <person name="Abouelleil A."/>
            <person name="Allen A.W."/>
            <person name="Alvarado L."/>
            <person name="Arachchi H.M."/>
            <person name="Berlin A.M."/>
            <person name="Chapman S.B."/>
            <person name="Gainer-Dewar J."/>
            <person name="Goldberg J."/>
            <person name="Griggs A."/>
            <person name="Gujja S."/>
            <person name="Hansen M."/>
            <person name="Howarth C."/>
            <person name="Imamovic A."/>
            <person name="Ireland A."/>
            <person name="Larimer J."/>
            <person name="McCowan C."/>
            <person name="Murphy C."/>
            <person name="Pearson M."/>
            <person name="Poon T.W."/>
            <person name="Priest M."/>
            <person name="Roberts A."/>
            <person name="Saif S."/>
            <person name="Shea T."/>
            <person name="Sisk P."/>
            <person name="Sykes S."/>
            <person name="Wortman J."/>
            <person name="Nusbaum C."/>
            <person name="Birren B."/>
        </authorList>
    </citation>
    <scope>NUCLEOTIDE SEQUENCE [LARGE SCALE GENOMIC DNA]</scope>
    <source>
        <strain evidence="2 3">CBS 606.96</strain>
    </source>
</reference>
<dbReference type="PANTHER" id="PTHR37848">
    <property type="entry name" value="EXPRESSED PROTEIN"/>
    <property type="match status" value="1"/>
</dbReference>
<dbReference type="eggNOG" id="ENOG502SP6Z">
    <property type="taxonomic scope" value="Eukaryota"/>
</dbReference>
<sequence>MPSNKKANLQAAANLNTSAAAQDLPPSYETTVLPIPRPSAGTTSAPSIPISIPSQNPLEALSRLTTIDFAKYRVPDSTLSDDCTTVTTSRPELTGTQYALIKFIYEQAALPPKPLMVVRGTHTENTSTTAIVDFELKINLTSLLDTDRDRGAGLDGTRSSKRIRVKPFQNASSSSSSSPKQPGSSRTERETTLGPLEQWVKKFCEDKAENKSFTIHRVAKNLPTSMLEGMVRTLIAATRYRGTVAVEFPVQYADVTVRRQSGNWFVNMLRLYRFTRYEVVESRWDLAGLSSQTAGAGGSAFAPGAATTEQTRRAGLIAQEWWREWEPAISNAVLARKQGWITIEDWIEARMGVREKERNRD</sequence>
<evidence type="ECO:0000313" key="2">
    <source>
        <dbReference type="EMBL" id="EXJ92820.1"/>
    </source>
</evidence>
<evidence type="ECO:0000313" key="3">
    <source>
        <dbReference type="Proteomes" id="UP000019478"/>
    </source>
</evidence>
<dbReference type="RefSeq" id="XP_007729710.1">
    <property type="nucleotide sequence ID" value="XM_007731520.1"/>
</dbReference>
<accession>W9YT14</accession>